<dbReference type="InterPro" id="IPR006390">
    <property type="entry name" value="DHP_synth_dom"/>
</dbReference>
<comment type="pathway">
    <text evidence="4">Cofactor biosynthesis; tetrahydrofolate biosynthesis; 7,8-dihydrofolate from 2-amino-4-hydroxy-6-hydroxymethyl-7,8-dihydropteridine diphosphate and 4-aminobenzoate: step 1/2.</text>
</comment>
<evidence type="ECO:0000313" key="18">
    <source>
        <dbReference type="Proteomes" id="UP000095728"/>
    </source>
</evidence>
<dbReference type="PROSITE" id="PS00794">
    <property type="entry name" value="HPPK"/>
    <property type="match status" value="1"/>
</dbReference>
<name>A0A1E5RGP6_9ASCO</name>
<dbReference type="InterPro" id="IPR043133">
    <property type="entry name" value="GTP-CH-I_C/QueF"/>
</dbReference>
<dbReference type="Gene3D" id="3.30.1130.10">
    <property type="match status" value="2"/>
</dbReference>
<comment type="catalytic activity">
    <reaction evidence="2">
        <text>6-hydroxymethyl-7,8-dihydropterin + ATP = (7,8-dihydropterin-6-yl)methyl diphosphate + AMP + H(+)</text>
        <dbReference type="Rhea" id="RHEA:11412"/>
        <dbReference type="ChEBI" id="CHEBI:15378"/>
        <dbReference type="ChEBI" id="CHEBI:30616"/>
        <dbReference type="ChEBI" id="CHEBI:44841"/>
        <dbReference type="ChEBI" id="CHEBI:72950"/>
        <dbReference type="ChEBI" id="CHEBI:456215"/>
        <dbReference type="EC" id="2.7.6.3"/>
    </reaction>
</comment>
<comment type="caution">
    <text evidence="17">The sequence shown here is derived from an EMBL/GenBank/DDBJ whole genome shotgun (WGS) entry which is preliminary data.</text>
</comment>
<dbReference type="InParanoid" id="A0A1E5RGP6"/>
<dbReference type="Pfam" id="PF02152">
    <property type="entry name" value="FolB"/>
    <property type="match status" value="2"/>
</dbReference>
<keyword evidence="13" id="KW-0460">Magnesium</keyword>
<dbReference type="GO" id="GO:0005740">
    <property type="term" value="C:mitochondrial envelope"/>
    <property type="evidence" value="ECO:0007669"/>
    <property type="project" value="TreeGrafter"/>
</dbReference>
<evidence type="ECO:0000256" key="4">
    <source>
        <dbReference type="ARBA" id="ARBA00004763"/>
    </source>
</evidence>
<dbReference type="GO" id="GO:0046872">
    <property type="term" value="F:metal ion binding"/>
    <property type="evidence" value="ECO:0007669"/>
    <property type="project" value="UniProtKB-KW"/>
</dbReference>
<dbReference type="GO" id="GO:0005524">
    <property type="term" value="F:ATP binding"/>
    <property type="evidence" value="ECO:0007669"/>
    <property type="project" value="UniProtKB-KW"/>
</dbReference>
<keyword evidence="18" id="KW-1185">Reference proteome</keyword>
<comment type="pathway">
    <text evidence="5">Cofactor biosynthesis; tetrahydrofolate biosynthesis; 2-amino-4-hydroxy-6-hydroxymethyl-7,8-dihydropteridine diphosphate from 7,8-dihydroneopterin triphosphate: step 4/4.</text>
</comment>
<evidence type="ECO:0000256" key="15">
    <source>
        <dbReference type="ARBA" id="ARBA00023268"/>
    </source>
</evidence>
<accession>A0A1E5RGP6</accession>
<evidence type="ECO:0000256" key="14">
    <source>
        <dbReference type="ARBA" id="ARBA00022909"/>
    </source>
</evidence>
<dbReference type="SMART" id="SM00905">
    <property type="entry name" value="FolB"/>
    <property type="match status" value="2"/>
</dbReference>
<dbReference type="EMBL" id="LPNM01000006">
    <property type="protein sequence ID" value="OEJ86071.1"/>
    <property type="molecule type" value="Genomic_DNA"/>
</dbReference>
<keyword evidence="9" id="KW-0479">Metal-binding</keyword>
<dbReference type="InterPro" id="IPR011005">
    <property type="entry name" value="Dihydropteroate_synth-like_sf"/>
</dbReference>
<dbReference type="GO" id="GO:0004150">
    <property type="term" value="F:dihydroneopterin aldolase activity"/>
    <property type="evidence" value="ECO:0007669"/>
    <property type="project" value="InterPro"/>
</dbReference>
<evidence type="ECO:0000256" key="10">
    <source>
        <dbReference type="ARBA" id="ARBA00022741"/>
    </source>
</evidence>
<dbReference type="NCBIfam" id="TIGR00526">
    <property type="entry name" value="folB_dom"/>
    <property type="match status" value="2"/>
</dbReference>
<dbReference type="SUPFAM" id="SSF55083">
    <property type="entry name" value="6-hydroxymethyl-7,8-dihydropterin pyrophosphokinase, HPPK"/>
    <property type="match status" value="1"/>
</dbReference>
<dbReference type="CDD" id="cd00483">
    <property type="entry name" value="HPPK"/>
    <property type="match status" value="1"/>
</dbReference>
<evidence type="ECO:0000256" key="1">
    <source>
        <dbReference type="ARBA" id="ARBA00000012"/>
    </source>
</evidence>
<dbReference type="InterPro" id="IPR045031">
    <property type="entry name" value="DHP_synth-like"/>
</dbReference>
<dbReference type="PROSITE" id="PS50972">
    <property type="entry name" value="PTERIN_BINDING"/>
    <property type="match status" value="1"/>
</dbReference>
<dbReference type="InterPro" id="IPR000489">
    <property type="entry name" value="Pterin-binding_dom"/>
</dbReference>
<dbReference type="GO" id="GO:0016301">
    <property type="term" value="F:kinase activity"/>
    <property type="evidence" value="ECO:0007669"/>
    <property type="project" value="UniProtKB-KW"/>
</dbReference>
<evidence type="ECO:0000256" key="11">
    <source>
        <dbReference type="ARBA" id="ARBA00022777"/>
    </source>
</evidence>
<evidence type="ECO:0000259" key="16">
    <source>
        <dbReference type="PROSITE" id="PS50972"/>
    </source>
</evidence>
<dbReference type="GO" id="GO:0046656">
    <property type="term" value="P:folic acid biosynthetic process"/>
    <property type="evidence" value="ECO:0007669"/>
    <property type="project" value="UniProtKB-KW"/>
</dbReference>
<keyword evidence="14" id="KW-0289">Folate biosynthesis</keyword>
<dbReference type="Pfam" id="PF00809">
    <property type="entry name" value="Pterin_bind"/>
    <property type="match status" value="1"/>
</dbReference>
<dbReference type="UniPathway" id="UPA00077">
    <property type="reaction ID" value="UER00155"/>
</dbReference>
<evidence type="ECO:0000256" key="2">
    <source>
        <dbReference type="ARBA" id="ARBA00000198"/>
    </source>
</evidence>
<evidence type="ECO:0000256" key="8">
    <source>
        <dbReference type="ARBA" id="ARBA00022679"/>
    </source>
</evidence>
<dbReference type="SUPFAM" id="SSF55620">
    <property type="entry name" value="Tetrahydrobiopterin biosynthesis enzymes-like"/>
    <property type="match status" value="2"/>
</dbReference>
<sequence>MPKTSLLKTGLQLPIRQKSTWRDRVYVQNLRVPKVVVGLNSWNVVQPQDVNVTLKMDTDFSKASENDDLNYSLNYAVISRDIGQKLSSKNFESLIEMGSFLSQHLLTQYQGIESMALTCDLLQGDIRCKNISVEISKDRDSEERLLLLRNIEVLTLIGVFTFERLQKQYVTLDIAVPLNTIESQSIDYRLIIKDVWSYIEQTNFKTVESLVERTSQLLIQKHKLDTVTVKVIKLNAITDTDGVGVSCVRNAKDFSGMSPVVAQLKEEETLQAHSNYETANNATFNLPVSVVKRENYNDSIAYVAFGSNMSYKLENIVVGLEELANVDGNVLLDCSSMFESEPMYFEDQDLFYNGIIKLQTNLPPHELLKLCKKIEYEILQRVKKFDNGPRTIDLDIVMYLDNKNENVVLNTPDLIIPHPRMLERGFVMAPLCEVIPSNMKHPISTEPLLDHLEQLKESPFGLGLHKILPLKNNSSIKFNLPACSSSKSDVTITKQKHSFPMCPMYVVNVTPDSFSDGNQDLINYDEKICEISGQVEKALNIYPEMEKIIVDIGGCSTRPNSVQPSGEEELLRVAPLLELLNKDTELRSKIVVSLDTYRPQVARKMINYIDIINDIGGDTLGKSSSGEDSLWKVVKDHPQVGYVLSHIRGDINTMSKLNIYSEDKNGECPKGMIEIIASELDNRLKECLKFGVKRWQIILDPGLGFAKVGTQNIQVLQNLHLFKQKFPNYPILLGPSRKRFLGAITNELVAANRDVETMALVSKLALDSDCDIVRIHSLTDCVKTLKIIDALK</sequence>
<evidence type="ECO:0000256" key="5">
    <source>
        <dbReference type="ARBA" id="ARBA00005051"/>
    </source>
</evidence>
<proteinExistence type="inferred from homology"/>
<protein>
    <submittedName>
        <fullName evidence="17">Folic acid synthesis protein FOL1</fullName>
    </submittedName>
</protein>
<dbReference type="PANTHER" id="PTHR20941:SF1">
    <property type="entry name" value="FOLIC ACID SYNTHESIS PROTEIN FOL1"/>
    <property type="match status" value="1"/>
</dbReference>
<organism evidence="17 18">
    <name type="scientific">Hanseniaspora osmophila</name>
    <dbReference type="NCBI Taxonomy" id="56408"/>
    <lineage>
        <taxon>Eukaryota</taxon>
        <taxon>Fungi</taxon>
        <taxon>Dikarya</taxon>
        <taxon>Ascomycota</taxon>
        <taxon>Saccharomycotina</taxon>
        <taxon>Saccharomycetes</taxon>
        <taxon>Saccharomycodales</taxon>
        <taxon>Saccharomycodaceae</taxon>
        <taxon>Hanseniaspora</taxon>
    </lineage>
</organism>
<comment type="similarity">
    <text evidence="6">In the N-terminal section; belongs to the DHNA family.</text>
</comment>
<dbReference type="GO" id="GO:0046654">
    <property type="term" value="P:tetrahydrofolate biosynthetic process"/>
    <property type="evidence" value="ECO:0007669"/>
    <property type="project" value="UniProtKB-UniPathway"/>
</dbReference>
<comment type="similarity">
    <text evidence="7">In the C-terminal section; belongs to the DHPS family.</text>
</comment>
<dbReference type="FunCoup" id="A0A1E5RGP6">
    <property type="interactions" value="239"/>
</dbReference>
<reference evidence="18" key="1">
    <citation type="journal article" date="2016" name="Genome Announc.">
        <title>Genome sequences of three species of Hanseniaspora isolated from spontaneous wine fermentations.</title>
        <authorList>
            <person name="Sternes P.R."/>
            <person name="Lee D."/>
            <person name="Kutyna D.R."/>
            <person name="Borneman A.R."/>
        </authorList>
    </citation>
    <scope>NUCLEOTIDE SEQUENCE [LARGE SCALE GENOMIC DNA]</scope>
    <source>
        <strain evidence="18">AWRI3579</strain>
    </source>
</reference>
<keyword evidence="15" id="KW-0511">Multifunctional enzyme</keyword>
<evidence type="ECO:0000256" key="7">
    <source>
        <dbReference type="ARBA" id="ARBA00009951"/>
    </source>
</evidence>
<keyword evidence="8" id="KW-0808">Transferase</keyword>
<evidence type="ECO:0000256" key="9">
    <source>
        <dbReference type="ARBA" id="ARBA00022723"/>
    </source>
</evidence>
<evidence type="ECO:0000256" key="12">
    <source>
        <dbReference type="ARBA" id="ARBA00022840"/>
    </source>
</evidence>
<evidence type="ECO:0000256" key="3">
    <source>
        <dbReference type="ARBA" id="ARBA00001946"/>
    </source>
</evidence>
<dbReference type="PANTHER" id="PTHR20941">
    <property type="entry name" value="FOLATE SYNTHESIS PROTEINS"/>
    <property type="match status" value="1"/>
</dbReference>
<dbReference type="Proteomes" id="UP000095728">
    <property type="component" value="Unassembled WGS sequence"/>
</dbReference>
<feature type="domain" description="Pterin-binding" evidence="16">
    <location>
        <begin position="501"/>
        <end position="786"/>
    </location>
</feature>
<dbReference type="AlphaFoldDB" id="A0A1E5RGP6"/>
<evidence type="ECO:0000256" key="6">
    <source>
        <dbReference type="ARBA" id="ARBA00009640"/>
    </source>
</evidence>
<dbReference type="NCBIfam" id="TIGR01498">
    <property type="entry name" value="folK"/>
    <property type="match status" value="1"/>
</dbReference>
<dbReference type="Gene3D" id="3.20.20.20">
    <property type="entry name" value="Dihydropteroate synthase-like"/>
    <property type="match status" value="1"/>
</dbReference>
<dbReference type="Gene3D" id="3.30.70.560">
    <property type="entry name" value="7,8-Dihydro-6-hydroxymethylpterin-pyrophosphokinase HPPK"/>
    <property type="match status" value="1"/>
</dbReference>
<dbReference type="InterPro" id="IPR035907">
    <property type="entry name" value="Hppk_sf"/>
</dbReference>
<dbReference type="Pfam" id="PF01288">
    <property type="entry name" value="HPPK"/>
    <property type="match status" value="1"/>
</dbReference>
<dbReference type="InterPro" id="IPR006157">
    <property type="entry name" value="FolB_dom"/>
</dbReference>
<comment type="cofactor">
    <cofactor evidence="3">
        <name>Mg(2+)</name>
        <dbReference type="ChEBI" id="CHEBI:18420"/>
    </cofactor>
</comment>
<dbReference type="NCBIfam" id="TIGR01496">
    <property type="entry name" value="DHPS"/>
    <property type="match status" value="1"/>
</dbReference>
<keyword evidence="12" id="KW-0067">ATP-binding</keyword>
<dbReference type="STRING" id="56408.A0A1E5RGP6"/>
<dbReference type="SUPFAM" id="SSF51717">
    <property type="entry name" value="Dihydropteroate synthetase-like"/>
    <property type="match status" value="1"/>
</dbReference>
<dbReference type="InterPro" id="IPR000550">
    <property type="entry name" value="Hppk"/>
</dbReference>
<evidence type="ECO:0000256" key="13">
    <source>
        <dbReference type="ARBA" id="ARBA00022842"/>
    </source>
</evidence>
<evidence type="ECO:0000313" key="17">
    <source>
        <dbReference type="EMBL" id="OEJ86071.1"/>
    </source>
</evidence>
<gene>
    <name evidence="17" type="ORF">AWRI3579_g1560</name>
</gene>
<dbReference type="OrthoDB" id="615426at2759"/>
<dbReference type="GO" id="GO:0004156">
    <property type="term" value="F:dihydropteroate synthase activity"/>
    <property type="evidence" value="ECO:0007669"/>
    <property type="project" value="UniProtKB-EC"/>
</dbReference>
<comment type="catalytic activity">
    <reaction evidence="1">
        <text>(7,8-dihydropterin-6-yl)methyl diphosphate + 4-aminobenzoate = 7,8-dihydropteroate + diphosphate</text>
        <dbReference type="Rhea" id="RHEA:19949"/>
        <dbReference type="ChEBI" id="CHEBI:17836"/>
        <dbReference type="ChEBI" id="CHEBI:17839"/>
        <dbReference type="ChEBI" id="CHEBI:33019"/>
        <dbReference type="ChEBI" id="CHEBI:72950"/>
        <dbReference type="EC" id="2.5.1.15"/>
    </reaction>
</comment>
<dbReference type="GO" id="GO:0003848">
    <property type="term" value="F:2-amino-4-hydroxy-6-hydroxymethyldihydropteridine diphosphokinase activity"/>
    <property type="evidence" value="ECO:0007669"/>
    <property type="project" value="UniProtKB-EC"/>
</dbReference>
<keyword evidence="11" id="KW-0418">Kinase</keyword>
<keyword evidence="10" id="KW-0547">Nucleotide-binding</keyword>